<dbReference type="KEGG" id="cam:101496834"/>
<dbReference type="OrthoDB" id="441890at2759"/>
<keyword evidence="2" id="KW-1185">Reference proteome</keyword>
<proteinExistence type="predicted"/>
<dbReference type="PaxDb" id="3827-XP_004512681.1"/>
<dbReference type="PANTHER" id="PTHR13379">
    <property type="entry name" value="UNCHARACTERIZED DUF1308"/>
    <property type="match status" value="1"/>
</dbReference>
<dbReference type="STRING" id="3827.A0A1S2Z063"/>
<feature type="domain" description="DUF1308" evidence="1">
    <location>
        <begin position="341"/>
        <end position="507"/>
    </location>
</feature>
<evidence type="ECO:0000313" key="3">
    <source>
        <dbReference type="RefSeq" id="XP_004512681.1"/>
    </source>
</evidence>
<organism evidence="2 3">
    <name type="scientific">Cicer arietinum</name>
    <name type="common">Chickpea</name>
    <name type="synonym">Garbanzo</name>
    <dbReference type="NCBI Taxonomy" id="3827"/>
    <lineage>
        <taxon>Eukaryota</taxon>
        <taxon>Viridiplantae</taxon>
        <taxon>Streptophyta</taxon>
        <taxon>Embryophyta</taxon>
        <taxon>Tracheophyta</taxon>
        <taxon>Spermatophyta</taxon>
        <taxon>Magnoliopsida</taxon>
        <taxon>eudicotyledons</taxon>
        <taxon>Gunneridae</taxon>
        <taxon>Pentapetalae</taxon>
        <taxon>rosids</taxon>
        <taxon>fabids</taxon>
        <taxon>Fabales</taxon>
        <taxon>Fabaceae</taxon>
        <taxon>Papilionoideae</taxon>
        <taxon>50 kb inversion clade</taxon>
        <taxon>NPAAA clade</taxon>
        <taxon>Hologalegina</taxon>
        <taxon>IRL clade</taxon>
        <taxon>Cicereae</taxon>
        <taxon>Cicer</taxon>
    </lineage>
</organism>
<dbReference type="Proteomes" id="UP000087171">
    <property type="component" value="Chromosome Ca8"/>
</dbReference>
<dbReference type="eggNOG" id="KOG4529">
    <property type="taxonomic scope" value="Eukaryota"/>
</dbReference>
<evidence type="ECO:0000259" key="1">
    <source>
        <dbReference type="Pfam" id="PF07000"/>
    </source>
</evidence>
<protein>
    <submittedName>
        <fullName evidence="3">Uncharacterized protein LOC101496834</fullName>
    </submittedName>
</protein>
<dbReference type="Pfam" id="PF07000">
    <property type="entry name" value="DUF1308"/>
    <property type="match status" value="1"/>
</dbReference>
<dbReference type="GeneID" id="101496834"/>
<name>A0A1S2Z063_CICAR</name>
<reference evidence="2" key="1">
    <citation type="journal article" date="2013" name="Nat. Biotechnol.">
        <title>Draft genome sequence of chickpea (Cicer arietinum) provides a resource for trait improvement.</title>
        <authorList>
            <person name="Varshney R.K."/>
            <person name="Song C."/>
            <person name="Saxena R.K."/>
            <person name="Azam S."/>
            <person name="Yu S."/>
            <person name="Sharpe A.G."/>
            <person name="Cannon S."/>
            <person name="Baek J."/>
            <person name="Rosen B.D."/>
            <person name="Tar'an B."/>
            <person name="Millan T."/>
            <person name="Zhang X."/>
            <person name="Ramsay L.D."/>
            <person name="Iwata A."/>
            <person name="Wang Y."/>
            <person name="Nelson W."/>
            <person name="Farmer A.D."/>
            <person name="Gaur P.M."/>
            <person name="Soderlund C."/>
            <person name="Penmetsa R.V."/>
            <person name="Xu C."/>
            <person name="Bharti A.K."/>
            <person name="He W."/>
            <person name="Winter P."/>
            <person name="Zhao S."/>
            <person name="Hane J.K."/>
            <person name="Carrasquilla-Garcia N."/>
            <person name="Condie J.A."/>
            <person name="Upadhyaya H.D."/>
            <person name="Luo M.C."/>
            <person name="Thudi M."/>
            <person name="Gowda C.L."/>
            <person name="Singh N.P."/>
            <person name="Lichtenzveig J."/>
            <person name="Gali K.K."/>
            <person name="Rubio J."/>
            <person name="Nadarajan N."/>
            <person name="Dolezel J."/>
            <person name="Bansal K.C."/>
            <person name="Xu X."/>
            <person name="Edwards D."/>
            <person name="Zhang G."/>
            <person name="Kahl G."/>
            <person name="Gil J."/>
            <person name="Singh K.B."/>
            <person name="Datta S.K."/>
            <person name="Jackson S.A."/>
            <person name="Wang J."/>
            <person name="Cook D.R."/>
        </authorList>
    </citation>
    <scope>NUCLEOTIDE SEQUENCE [LARGE SCALE GENOMIC DNA]</scope>
    <source>
        <strain evidence="2">cv. CDC Frontier</strain>
    </source>
</reference>
<gene>
    <name evidence="3" type="primary">LOC101496834</name>
</gene>
<reference evidence="3" key="2">
    <citation type="submission" date="2025-08" db="UniProtKB">
        <authorList>
            <consortium name="RefSeq"/>
        </authorList>
    </citation>
    <scope>IDENTIFICATION</scope>
    <source>
        <tissue evidence="3">Etiolated seedlings</tissue>
    </source>
</reference>
<evidence type="ECO:0000313" key="2">
    <source>
        <dbReference type="Proteomes" id="UP000087171"/>
    </source>
</evidence>
<dbReference type="AlphaFoldDB" id="A0A1S2Z063"/>
<dbReference type="RefSeq" id="XP_004512681.1">
    <property type="nucleotide sequence ID" value="XM_004512624.3"/>
</dbReference>
<dbReference type="PANTHER" id="PTHR13379:SF0">
    <property type="entry name" value="UPF0415 PROTEIN C7ORF25"/>
    <property type="match status" value="1"/>
</dbReference>
<sequence length="509" mass="56177">MEKEDHRVAQVELAKQRCACVIDAIHQLPSSSNITQSCKRTLLKLARAELAFLSRSSTSSSTPLSVNIGHLEAVVHILQQPFISGVSRVCKSIPLSPSVTREDRQDSALKDIHVDVVCILNGMPVWIIVSDRNPQYISWSECHKSKGLKLRIQQVLAAAKSNLTLRPSSVIIFFANGIATHVYDKLLDEFGASEIRLEFPVFSSKMLEETEGDWVNVIARSCRDACVLEINIVDDKNVVPNLECNVESSTVDSSPVKFSVGKADETRLHCLEENAINRGSSQIERSIDKAETRPQRSQEEFETKFGDTFCSVIMGMKLSSLDDENSESTEPRKLLGGSDLVNFDTTALIAFVSGISNGGTEKLLATPETELRQRFKGNFDFVIGQVMSELQNPIHVEFGRVLCGKHGIICESVLSEFKELVLMCGGPNEKLRADKLISCLRVVPDTPSERVMGLPTTRKLALKNKIVFGTGDYWHAPTLTANMAFARAVSQTGMSLSTIEHRPRALTGD</sequence>
<dbReference type="InterPro" id="IPR010733">
    <property type="entry name" value="DUF1308"/>
</dbReference>
<accession>A0A1S2Z063</accession>